<dbReference type="EMBL" id="CP016174">
    <property type="protein sequence ID" value="ANN15321.1"/>
    <property type="molecule type" value="Genomic_DNA"/>
</dbReference>
<feature type="domain" description="Fido" evidence="1">
    <location>
        <begin position="1"/>
        <end position="122"/>
    </location>
</feature>
<proteinExistence type="predicted"/>
<evidence type="ECO:0000313" key="2">
    <source>
        <dbReference type="EMBL" id="ANN15321.1"/>
    </source>
</evidence>
<dbReference type="Pfam" id="PF02661">
    <property type="entry name" value="Fic"/>
    <property type="match status" value="1"/>
</dbReference>
<dbReference type="RefSeq" id="WP_044852265.1">
    <property type="nucleotide sequence ID" value="NZ_CP016174.1"/>
</dbReference>
<dbReference type="PROSITE" id="PS51459">
    <property type="entry name" value="FIDO"/>
    <property type="match status" value="1"/>
</dbReference>
<protein>
    <submittedName>
        <fullName evidence="2">Death-on-curing protein</fullName>
    </submittedName>
</protein>
<sequence>MIEYLTVEDLLTLAEDLRVPKVRDLGLLDSAAHRPQASVMGRDAYPTLHEKAAVLLESVVRNHPLIDGNKRLAWMSTFVFYGLNGHDLDAPEDDAYDLVIAMSVGSRGYREAAPELAAWTRVTSDG</sequence>
<dbReference type="GO" id="GO:0016301">
    <property type="term" value="F:kinase activity"/>
    <property type="evidence" value="ECO:0007669"/>
    <property type="project" value="InterPro"/>
</dbReference>
<reference evidence="2 3" key="1">
    <citation type="journal article" date="2015" name="Genome Announc.">
        <title>Draft Genome Sequence of Norvancomycin-Producing Strain Amycolatopsis orientalis CPCC200066.</title>
        <authorList>
            <person name="Lei X."/>
            <person name="Yuan F."/>
            <person name="Shi Y."/>
            <person name="Li X."/>
            <person name="Wang L."/>
            <person name="Hong B."/>
        </authorList>
    </citation>
    <scope>NUCLEOTIDE SEQUENCE [LARGE SCALE GENOMIC DNA]</scope>
    <source>
        <strain evidence="2 3">B-37</strain>
    </source>
</reference>
<dbReference type="PANTHER" id="PTHR39426:SF1">
    <property type="entry name" value="HOMOLOGY TO DEATH-ON-CURING PROTEIN OF PHAGE P1"/>
    <property type="match status" value="1"/>
</dbReference>
<keyword evidence="3" id="KW-1185">Reference proteome</keyword>
<dbReference type="Gene3D" id="1.20.120.1870">
    <property type="entry name" value="Fic/DOC protein, Fido domain"/>
    <property type="match status" value="1"/>
</dbReference>
<dbReference type="Proteomes" id="UP000093695">
    <property type="component" value="Chromosome"/>
</dbReference>
<dbReference type="STRING" id="31958.SD37_06380"/>
<dbReference type="PANTHER" id="PTHR39426">
    <property type="entry name" value="HOMOLOGY TO DEATH-ON-CURING PROTEIN OF PHAGE P1"/>
    <property type="match status" value="1"/>
</dbReference>
<dbReference type="eggNOG" id="COG3654">
    <property type="taxonomic scope" value="Bacteria"/>
</dbReference>
<gene>
    <name evidence="2" type="ORF">SD37_06380</name>
</gene>
<accession>A0A193BSY2</accession>
<dbReference type="InterPro" id="IPR006440">
    <property type="entry name" value="Doc"/>
</dbReference>
<dbReference type="KEGG" id="aori:SD37_06380"/>
<dbReference type="AlphaFoldDB" id="A0A193BSY2"/>
<organism evidence="2 3">
    <name type="scientific">Amycolatopsis orientalis</name>
    <name type="common">Nocardia orientalis</name>
    <dbReference type="NCBI Taxonomy" id="31958"/>
    <lineage>
        <taxon>Bacteria</taxon>
        <taxon>Bacillati</taxon>
        <taxon>Actinomycetota</taxon>
        <taxon>Actinomycetes</taxon>
        <taxon>Pseudonocardiales</taxon>
        <taxon>Pseudonocardiaceae</taxon>
        <taxon>Amycolatopsis</taxon>
    </lineage>
</organism>
<name>A0A193BSY2_AMYOR</name>
<evidence type="ECO:0000313" key="3">
    <source>
        <dbReference type="Proteomes" id="UP000093695"/>
    </source>
</evidence>
<evidence type="ECO:0000259" key="1">
    <source>
        <dbReference type="PROSITE" id="PS51459"/>
    </source>
</evidence>
<dbReference type="InterPro" id="IPR053737">
    <property type="entry name" value="Type_II_TA_Toxin"/>
</dbReference>
<dbReference type="NCBIfam" id="TIGR01550">
    <property type="entry name" value="DOC_P1"/>
    <property type="match status" value="1"/>
</dbReference>
<dbReference type="InterPro" id="IPR003812">
    <property type="entry name" value="Fido"/>
</dbReference>